<reference evidence="3" key="2">
    <citation type="submission" date="2021-02" db="UniProtKB">
        <authorList>
            <consortium name="EnsemblMetazoa"/>
        </authorList>
    </citation>
    <scope>IDENTIFICATION</scope>
    <source>
        <strain evidence="3">JHB</strain>
    </source>
</reference>
<evidence type="ECO:0000313" key="4">
    <source>
        <dbReference type="Proteomes" id="UP000002320"/>
    </source>
</evidence>
<sequence>MYCVRMAATSKTPLRHVMSYARTSSAEYCQHPKNKWTNCTVLTAGATLYGELDEKAIKERSYELIQIDTEWTSKGGAGSPTKIVAKASHPGFDQLVEEQKSNSTKMPPRPPQKNTNTQAGSCGQGKSRRKPSWGRIGDPQVNHVCSGSGEDYHNVSRGHLFLIAVSERKQ</sequence>
<evidence type="ECO:0000313" key="2">
    <source>
        <dbReference type="EMBL" id="EDS45270.1"/>
    </source>
</evidence>
<protein>
    <submittedName>
        <fullName evidence="2 3">Uncharacterized protein</fullName>
    </submittedName>
</protein>
<dbReference type="HOGENOM" id="CLU_1572162_0_0_1"/>
<dbReference type="VEuPathDB" id="VectorBase:CPIJ017470"/>
<evidence type="ECO:0000256" key="1">
    <source>
        <dbReference type="SAM" id="MobiDB-lite"/>
    </source>
</evidence>
<feature type="region of interest" description="Disordered" evidence="1">
    <location>
        <begin position="74"/>
        <end position="141"/>
    </location>
</feature>
<accession>B0XD35</accession>
<dbReference type="EMBL" id="DS232736">
    <property type="protein sequence ID" value="EDS45270.1"/>
    <property type="molecule type" value="Genomic_DNA"/>
</dbReference>
<dbReference type="Proteomes" id="UP000002320">
    <property type="component" value="Unassembled WGS sequence"/>
</dbReference>
<name>B0XD35_CULQU</name>
<reference evidence="2" key="1">
    <citation type="submission" date="2007-03" db="EMBL/GenBank/DDBJ databases">
        <title>Annotation of Culex pipiens quinquefasciatus.</title>
        <authorList>
            <consortium name="The Broad Institute Genome Sequencing Platform"/>
            <person name="Atkinson P.W."/>
            <person name="Hemingway J."/>
            <person name="Christensen B.M."/>
            <person name="Higgs S."/>
            <person name="Kodira C."/>
            <person name="Hannick L."/>
            <person name="Megy K."/>
            <person name="O'Leary S."/>
            <person name="Pearson M."/>
            <person name="Haas B.J."/>
            <person name="Mauceli E."/>
            <person name="Wortman J.R."/>
            <person name="Lee N.H."/>
            <person name="Guigo R."/>
            <person name="Stanke M."/>
            <person name="Alvarado L."/>
            <person name="Amedeo P."/>
            <person name="Antoine C.H."/>
            <person name="Arensburger P."/>
            <person name="Bidwell S.L."/>
            <person name="Crawford M."/>
            <person name="Camaro F."/>
            <person name="Devon K."/>
            <person name="Engels R."/>
            <person name="Hammond M."/>
            <person name="Howarth C."/>
            <person name="Koehrsen M."/>
            <person name="Lawson D."/>
            <person name="Montgomery P."/>
            <person name="Nene V."/>
            <person name="Nusbaum C."/>
            <person name="Puiu D."/>
            <person name="Romero-Severson J."/>
            <person name="Severson D.W."/>
            <person name="Shumway M."/>
            <person name="Sisk P."/>
            <person name="Stolte C."/>
            <person name="Zeng Q."/>
            <person name="Eisenstadt E."/>
            <person name="Fraser-Liggett C."/>
            <person name="Strausberg R."/>
            <person name="Galagan J."/>
            <person name="Birren B."/>
            <person name="Collins F.H."/>
        </authorList>
    </citation>
    <scope>NUCLEOTIDE SEQUENCE [LARGE SCALE GENOMIC DNA]</scope>
    <source>
        <strain evidence="2">JHB</strain>
    </source>
</reference>
<evidence type="ECO:0000313" key="3">
    <source>
        <dbReference type="EnsemblMetazoa" id="CPIJ017470-PA"/>
    </source>
</evidence>
<gene>
    <name evidence="3" type="primary">6051066</name>
    <name evidence="2" type="ORF">CpipJ_CPIJ017470</name>
</gene>
<feature type="compositionally biased region" description="Polar residues" evidence="1">
    <location>
        <begin position="112"/>
        <end position="121"/>
    </location>
</feature>
<proteinExistence type="predicted"/>
<dbReference type="InParanoid" id="B0XD35"/>
<dbReference type="AlphaFoldDB" id="B0XD35"/>
<dbReference type="EnsemblMetazoa" id="CPIJ017470-RA">
    <property type="protein sequence ID" value="CPIJ017470-PA"/>
    <property type="gene ID" value="CPIJ017470"/>
</dbReference>
<organism>
    <name type="scientific">Culex quinquefasciatus</name>
    <name type="common">Southern house mosquito</name>
    <name type="synonym">Culex pungens</name>
    <dbReference type="NCBI Taxonomy" id="7176"/>
    <lineage>
        <taxon>Eukaryota</taxon>
        <taxon>Metazoa</taxon>
        <taxon>Ecdysozoa</taxon>
        <taxon>Arthropoda</taxon>
        <taxon>Hexapoda</taxon>
        <taxon>Insecta</taxon>
        <taxon>Pterygota</taxon>
        <taxon>Neoptera</taxon>
        <taxon>Endopterygota</taxon>
        <taxon>Diptera</taxon>
        <taxon>Nematocera</taxon>
        <taxon>Culicoidea</taxon>
        <taxon>Culicidae</taxon>
        <taxon>Culicinae</taxon>
        <taxon>Culicini</taxon>
        <taxon>Culex</taxon>
        <taxon>Culex</taxon>
    </lineage>
</organism>
<dbReference type="KEGG" id="cqu:CpipJ_CPIJ017470"/>
<keyword evidence="4" id="KW-1185">Reference proteome</keyword>